<dbReference type="STRING" id="91360.SAMN05660330_03165"/>
<protein>
    <submittedName>
        <fullName evidence="1">Uncharacterized protein</fullName>
    </submittedName>
</protein>
<organism evidence="1 2">
    <name type="scientific">Desulforhopalus singaporensis</name>
    <dbReference type="NCBI Taxonomy" id="91360"/>
    <lineage>
        <taxon>Bacteria</taxon>
        <taxon>Pseudomonadati</taxon>
        <taxon>Thermodesulfobacteriota</taxon>
        <taxon>Desulfobulbia</taxon>
        <taxon>Desulfobulbales</taxon>
        <taxon>Desulfocapsaceae</taxon>
        <taxon>Desulforhopalus</taxon>
    </lineage>
</organism>
<evidence type="ECO:0000313" key="2">
    <source>
        <dbReference type="Proteomes" id="UP000199073"/>
    </source>
</evidence>
<dbReference type="EMBL" id="FNJI01000025">
    <property type="protein sequence ID" value="SDP55300.1"/>
    <property type="molecule type" value="Genomic_DNA"/>
</dbReference>
<reference evidence="1 2" key="1">
    <citation type="submission" date="2016-10" db="EMBL/GenBank/DDBJ databases">
        <authorList>
            <person name="de Groot N.N."/>
        </authorList>
    </citation>
    <scope>NUCLEOTIDE SEQUENCE [LARGE SCALE GENOMIC DNA]</scope>
    <source>
        <strain evidence="1 2">DSM 12130</strain>
    </source>
</reference>
<sequence length="94" mass="10999">MTDQANTEGWVYVFVCDPGKKESYLGLYNQEKKINFIPAFRSKEEANDCYLEMPREKGRKYELQAVHIEELHEAAEKNDFVVAIVDREGRIVKE</sequence>
<gene>
    <name evidence="1" type="ORF">SAMN05660330_03165</name>
</gene>
<dbReference type="Proteomes" id="UP000199073">
    <property type="component" value="Unassembled WGS sequence"/>
</dbReference>
<keyword evidence="2" id="KW-1185">Reference proteome</keyword>
<proteinExistence type="predicted"/>
<dbReference type="RefSeq" id="WP_092224556.1">
    <property type="nucleotide sequence ID" value="NZ_FNJI01000025.1"/>
</dbReference>
<evidence type="ECO:0000313" key="1">
    <source>
        <dbReference type="EMBL" id="SDP55300.1"/>
    </source>
</evidence>
<dbReference type="AlphaFoldDB" id="A0A1H0TNM4"/>
<name>A0A1H0TNM4_9BACT</name>
<dbReference type="OrthoDB" id="5421502at2"/>
<accession>A0A1H0TNM4</accession>